<organism evidence="1 2">
    <name type="scientific">Vibrio europaeus</name>
    <dbReference type="NCBI Taxonomy" id="300876"/>
    <lineage>
        <taxon>Bacteria</taxon>
        <taxon>Pseudomonadati</taxon>
        <taxon>Pseudomonadota</taxon>
        <taxon>Gammaproteobacteria</taxon>
        <taxon>Vibrionales</taxon>
        <taxon>Vibrionaceae</taxon>
        <taxon>Vibrio</taxon>
        <taxon>Vibrio oreintalis group</taxon>
    </lineage>
</organism>
<name>A0AAE7DY69_9VIBR</name>
<proteinExistence type="predicted"/>
<dbReference type="RefSeq" id="WP_171802092.1">
    <property type="nucleotide sequence ID" value="NZ_CP053541.1"/>
</dbReference>
<protein>
    <submittedName>
        <fullName evidence="1">Uncharacterized protein</fullName>
    </submittedName>
</protein>
<evidence type="ECO:0000313" key="2">
    <source>
        <dbReference type="Proteomes" id="UP000501443"/>
    </source>
</evidence>
<dbReference type="AlphaFoldDB" id="A0AAE7DY69"/>
<dbReference type="Proteomes" id="UP000501443">
    <property type="component" value="Chromosome 1"/>
</dbReference>
<accession>A0AAE7DY69</accession>
<gene>
    <name evidence="1" type="ORF">HOO69_11705</name>
</gene>
<dbReference type="EMBL" id="CP053541">
    <property type="protein sequence ID" value="QJY37240.1"/>
    <property type="molecule type" value="Genomic_DNA"/>
</dbReference>
<sequence>MRRNSGKKIRDAGTGFALRKTGKLENWKTGKLENWKTGKLENWKTGKLENWKTGKLADCVF</sequence>
<reference evidence="1 2" key="1">
    <citation type="submission" date="2020-05" db="EMBL/GenBank/DDBJ databases">
        <title>First description outside Europe of the emergent pathogen for shellfish aquaculture Vibrio europaeus.</title>
        <authorList>
            <person name="Dubert J."/>
            <person name="Rojas R."/>
        </authorList>
    </citation>
    <scope>NUCLEOTIDE SEQUENCE [LARGE SCALE GENOMIC DNA]</scope>
    <source>
        <strain evidence="1 2">NPI-1</strain>
    </source>
</reference>
<evidence type="ECO:0000313" key="1">
    <source>
        <dbReference type="EMBL" id="QJY37240.1"/>
    </source>
</evidence>